<dbReference type="SUPFAM" id="SSF53850">
    <property type="entry name" value="Periplasmic binding protein-like II"/>
    <property type="match status" value="1"/>
</dbReference>
<evidence type="ECO:0000313" key="5">
    <source>
        <dbReference type="EMBL" id="GLV59228.1"/>
    </source>
</evidence>
<accession>A0ABQ6G299</accession>
<name>A0ABQ6G299_9CHLR</name>
<reference evidence="5 6" key="1">
    <citation type="submission" date="2023-02" db="EMBL/GenBank/DDBJ databases">
        <title>Dictyobacter halimunensis sp. nov., a new member of the class Ktedonobacteria from forest soil in a geothermal area.</title>
        <authorList>
            <person name="Rachmania M.K."/>
            <person name="Ningsih F."/>
            <person name="Sakai Y."/>
            <person name="Yabe S."/>
            <person name="Yokota A."/>
            <person name="Sjamsuridzal W."/>
        </authorList>
    </citation>
    <scope>NUCLEOTIDE SEQUENCE [LARGE SCALE GENOMIC DNA]</scope>
    <source>
        <strain evidence="5 6">S3.2.2.5</strain>
    </source>
</reference>
<evidence type="ECO:0000256" key="2">
    <source>
        <dbReference type="ARBA" id="ARBA00010742"/>
    </source>
</evidence>
<keyword evidence="3" id="KW-0732">Signal</keyword>
<gene>
    <name evidence="5" type="ORF">KDH_60550</name>
</gene>
<comment type="caution">
    <text evidence="5">The sequence shown here is derived from an EMBL/GenBank/DDBJ whole genome shotgun (WGS) entry which is preliminary data.</text>
</comment>
<sequence length="357" mass="38480">MKRIKIISGAAVILAAIVITTSLFVLNKPTTTRADATCIQYGAFMHNVSFIEAQQQGFFTQQGLNVCYNQVSSSTQQFNSLLSGQYDIVETTADNAVNRYVNSQVPVQIVGGFDQGAGLDLIVNTANGIHSIADLKGKSIAVDAPDSGYVFTLEKILAANGLSLQNGDYSLQIIGGSLQRFQAISAGHTSTGDPVYATILGTPFSEQAHYVSTLSDVAKFSDYMAPYQGASLVVTRAYAQANPQTVTNFTTALIQGYNFAINPTNKATVIADIASVDKVSTQVATDVYQDSMLDFVRGENIEEALNIPGLINTINLRQQFGGFTTSVDSRQLVIPGRNSLYDDEYWISAIRQAFKSN</sequence>
<protein>
    <recommendedName>
        <fullName evidence="4">SsuA/THI5-like domain-containing protein</fullName>
    </recommendedName>
</protein>
<keyword evidence="6" id="KW-1185">Reference proteome</keyword>
<dbReference type="Pfam" id="PF09084">
    <property type="entry name" value="NMT1"/>
    <property type="match status" value="1"/>
</dbReference>
<dbReference type="EMBL" id="BSRI01000002">
    <property type="protein sequence ID" value="GLV59228.1"/>
    <property type="molecule type" value="Genomic_DNA"/>
</dbReference>
<evidence type="ECO:0000313" key="6">
    <source>
        <dbReference type="Proteomes" id="UP001344906"/>
    </source>
</evidence>
<organism evidence="5 6">
    <name type="scientific">Dictyobacter halimunensis</name>
    <dbReference type="NCBI Taxonomy" id="3026934"/>
    <lineage>
        <taxon>Bacteria</taxon>
        <taxon>Bacillati</taxon>
        <taxon>Chloroflexota</taxon>
        <taxon>Ktedonobacteria</taxon>
        <taxon>Ktedonobacterales</taxon>
        <taxon>Dictyobacteraceae</taxon>
        <taxon>Dictyobacter</taxon>
    </lineage>
</organism>
<evidence type="ECO:0000259" key="4">
    <source>
        <dbReference type="Pfam" id="PF09084"/>
    </source>
</evidence>
<comment type="subcellular location">
    <subcellularLocation>
        <location evidence="1">Periplasm</location>
    </subcellularLocation>
</comment>
<dbReference type="PANTHER" id="PTHR30024">
    <property type="entry name" value="ALIPHATIC SULFONATES-BINDING PROTEIN-RELATED"/>
    <property type="match status" value="1"/>
</dbReference>
<dbReference type="RefSeq" id="WP_338255769.1">
    <property type="nucleotide sequence ID" value="NZ_BSRI01000002.1"/>
</dbReference>
<proteinExistence type="inferred from homology"/>
<evidence type="ECO:0000256" key="1">
    <source>
        <dbReference type="ARBA" id="ARBA00004418"/>
    </source>
</evidence>
<feature type="domain" description="SsuA/THI5-like" evidence="4">
    <location>
        <begin position="50"/>
        <end position="263"/>
    </location>
</feature>
<dbReference type="Proteomes" id="UP001344906">
    <property type="component" value="Unassembled WGS sequence"/>
</dbReference>
<comment type="similarity">
    <text evidence="2">Belongs to the bacterial solute-binding protein SsuA/TauA family.</text>
</comment>
<dbReference type="InterPro" id="IPR015168">
    <property type="entry name" value="SsuA/THI5"/>
</dbReference>
<dbReference type="PANTHER" id="PTHR30024:SF47">
    <property type="entry name" value="TAURINE-BINDING PERIPLASMIC PROTEIN"/>
    <property type="match status" value="1"/>
</dbReference>
<dbReference type="Gene3D" id="3.40.190.10">
    <property type="entry name" value="Periplasmic binding protein-like II"/>
    <property type="match status" value="2"/>
</dbReference>
<evidence type="ECO:0000256" key="3">
    <source>
        <dbReference type="ARBA" id="ARBA00022729"/>
    </source>
</evidence>